<evidence type="ECO:0000259" key="11">
    <source>
        <dbReference type="Pfam" id="PF00999"/>
    </source>
</evidence>
<feature type="transmembrane region" description="Helical" evidence="10">
    <location>
        <begin position="315"/>
        <end position="335"/>
    </location>
</feature>
<name>A0ABS7V514_LEUGE</name>
<evidence type="ECO:0000256" key="9">
    <source>
        <dbReference type="ARBA" id="ARBA00023201"/>
    </source>
</evidence>
<comment type="caution">
    <text evidence="12">The sequence shown here is derived from an EMBL/GenBank/DDBJ whole genome shotgun (WGS) entry which is preliminary data.</text>
</comment>
<feature type="transmembrane region" description="Helical" evidence="10">
    <location>
        <begin position="131"/>
        <end position="152"/>
    </location>
</feature>
<dbReference type="Proteomes" id="UP000705994">
    <property type="component" value="Unassembled WGS sequence"/>
</dbReference>
<accession>A0ABS7V514</accession>
<protein>
    <submittedName>
        <fullName evidence="12">Cation:proton antiporter</fullName>
    </submittedName>
</protein>
<keyword evidence="9" id="KW-0739">Sodium transport</keyword>
<evidence type="ECO:0000256" key="5">
    <source>
        <dbReference type="ARBA" id="ARBA00022989"/>
    </source>
</evidence>
<feature type="transmembrane region" description="Helical" evidence="10">
    <location>
        <begin position="285"/>
        <end position="303"/>
    </location>
</feature>
<feature type="transmembrane region" description="Helical" evidence="10">
    <location>
        <begin position="186"/>
        <end position="205"/>
    </location>
</feature>
<feature type="transmembrane region" description="Helical" evidence="10">
    <location>
        <begin position="89"/>
        <end position="110"/>
    </location>
</feature>
<evidence type="ECO:0000256" key="1">
    <source>
        <dbReference type="ARBA" id="ARBA00004651"/>
    </source>
</evidence>
<keyword evidence="13" id="KW-1185">Reference proteome</keyword>
<dbReference type="RefSeq" id="WP_224155194.1">
    <property type="nucleotide sequence ID" value="NZ_JAHBFR010000001.1"/>
</dbReference>
<evidence type="ECO:0000256" key="8">
    <source>
        <dbReference type="ARBA" id="ARBA00023136"/>
    </source>
</evidence>
<evidence type="ECO:0000256" key="10">
    <source>
        <dbReference type="SAM" id="Phobius"/>
    </source>
</evidence>
<feature type="transmembrane region" description="Helical" evidence="10">
    <location>
        <begin position="158"/>
        <end position="179"/>
    </location>
</feature>
<feature type="transmembrane region" description="Helical" evidence="10">
    <location>
        <begin position="248"/>
        <end position="273"/>
    </location>
</feature>
<evidence type="ECO:0000256" key="3">
    <source>
        <dbReference type="ARBA" id="ARBA00022475"/>
    </source>
</evidence>
<proteinExistence type="predicted"/>
<keyword evidence="7" id="KW-0406">Ion transport</keyword>
<sequence length="502" mass="56325">MPGSYISIILGIVLAIFPITNKFIPDFNAQFFMMIVIAPLLFFEGQKTSNHVVRVKIKSIMDTVLFLPIVTIVVLSMGLHWTFSLIFPLVMMIIAVSIPTDATALSAVIGNKNISTKLNNTLKMESLFNGATGIVLLEAAILWLSAGKLLVIENSEHFIVSAVGGAMLGGIAAFIIMIIRQILIRSNINVVSSQLLIYLLTPIIIYVTAEHVHVSGIIAVVIAGLVHNSEAERSRFSVPRQFHASMQAINFISEILNSFVFVVLGVTLCRIFLDQQNYALHNFMWLWVGISIYLISLLVRFFYALLSKYSRVDAIVFAFGGVHGAVTLALTFSLLSETAKIIQSNYALILLSTTVVIILSMTVPVIVFRYILASNDVDQKFDADTRQKIKQDMVHKAILVVEEMKIETYIKDRVRYDLLDQVAKTTVFDFVKEWRNQSTKRLFEKAEIKQEKQALMLAFKEEREYVRQLILSKTISVELGHEIYSEILLAESLVIDPVNQLS</sequence>
<evidence type="ECO:0000313" key="13">
    <source>
        <dbReference type="Proteomes" id="UP000705994"/>
    </source>
</evidence>
<dbReference type="Pfam" id="PF00999">
    <property type="entry name" value="Na_H_Exchanger"/>
    <property type="match status" value="1"/>
</dbReference>
<keyword evidence="8 10" id="KW-0472">Membrane</keyword>
<keyword evidence="2" id="KW-0813">Transport</keyword>
<keyword evidence="3" id="KW-1003">Cell membrane</keyword>
<feature type="transmembrane region" description="Helical" evidence="10">
    <location>
        <begin position="211"/>
        <end position="227"/>
    </location>
</feature>
<comment type="subcellular location">
    <subcellularLocation>
        <location evidence="1">Cell membrane</location>
        <topology evidence="1">Multi-pass membrane protein</topology>
    </subcellularLocation>
</comment>
<evidence type="ECO:0000256" key="2">
    <source>
        <dbReference type="ARBA" id="ARBA00022448"/>
    </source>
</evidence>
<gene>
    <name evidence="12" type="ORF">KIJ07_07160</name>
</gene>
<feature type="transmembrane region" description="Helical" evidence="10">
    <location>
        <begin position="347"/>
        <end position="372"/>
    </location>
</feature>
<keyword evidence="5 10" id="KW-1133">Transmembrane helix</keyword>
<evidence type="ECO:0000313" key="12">
    <source>
        <dbReference type="EMBL" id="MBZ6000179.1"/>
    </source>
</evidence>
<keyword evidence="4 10" id="KW-0812">Transmembrane</keyword>
<dbReference type="EMBL" id="JAHBFX010000009">
    <property type="protein sequence ID" value="MBZ6000179.1"/>
    <property type="molecule type" value="Genomic_DNA"/>
</dbReference>
<evidence type="ECO:0000256" key="7">
    <source>
        <dbReference type="ARBA" id="ARBA00023065"/>
    </source>
</evidence>
<evidence type="ECO:0000256" key="6">
    <source>
        <dbReference type="ARBA" id="ARBA00023053"/>
    </source>
</evidence>
<dbReference type="InterPro" id="IPR006153">
    <property type="entry name" value="Cation/H_exchanger_TM"/>
</dbReference>
<reference evidence="12 13" key="1">
    <citation type="submission" date="2021-05" db="EMBL/GenBank/DDBJ databases">
        <title>Pangenome of Leuconostoc gelidum warrants species status for Leuconostoc gelidum subsp. gasicomitatum.</title>
        <authorList>
            <person name="Johansson P."/>
            <person name="Sade E."/>
            <person name="Hultman J."/>
            <person name="Auvinen P."/>
            <person name="Bjorkroth J."/>
        </authorList>
    </citation>
    <scope>NUCLEOTIDE SEQUENCE [LARGE SCALE GENOMIC DNA]</scope>
    <source>
        <strain evidence="12 13">AMKR21</strain>
    </source>
</reference>
<feature type="transmembrane region" description="Helical" evidence="10">
    <location>
        <begin position="64"/>
        <end position="83"/>
    </location>
</feature>
<dbReference type="PANTHER" id="PTHR10110">
    <property type="entry name" value="SODIUM/HYDROGEN EXCHANGER"/>
    <property type="match status" value="1"/>
</dbReference>
<feature type="transmembrane region" description="Helical" evidence="10">
    <location>
        <begin position="5"/>
        <end position="21"/>
    </location>
</feature>
<keyword evidence="6" id="KW-0915">Sodium</keyword>
<dbReference type="InterPro" id="IPR018422">
    <property type="entry name" value="Cation/H_exchanger_CPA1"/>
</dbReference>
<dbReference type="PANTHER" id="PTHR10110:SF86">
    <property type="entry name" value="SODIUM_HYDROGEN EXCHANGER 7"/>
    <property type="match status" value="1"/>
</dbReference>
<organism evidence="12 13">
    <name type="scientific">Leuconostoc gelidum subsp. gelidum</name>
    <dbReference type="NCBI Taxonomy" id="1607839"/>
    <lineage>
        <taxon>Bacteria</taxon>
        <taxon>Bacillati</taxon>
        <taxon>Bacillota</taxon>
        <taxon>Bacilli</taxon>
        <taxon>Lactobacillales</taxon>
        <taxon>Lactobacillaceae</taxon>
        <taxon>Leuconostoc</taxon>
        <taxon>Leuconostoc gelidum group</taxon>
    </lineage>
</organism>
<feature type="domain" description="Cation/H+ exchanger transmembrane" evidence="11">
    <location>
        <begin position="2"/>
        <end position="367"/>
    </location>
</feature>
<evidence type="ECO:0000256" key="4">
    <source>
        <dbReference type="ARBA" id="ARBA00022692"/>
    </source>
</evidence>